<reference evidence="6 8" key="2">
    <citation type="submission" date="2018-03" db="EMBL/GenBank/DDBJ databases">
        <title>Genomic Encyclopedia of Archaeal and Bacterial Type Strains, Phase II (KMG-II): from individual species to whole genera.</title>
        <authorList>
            <person name="Goeker M."/>
        </authorList>
    </citation>
    <scope>NUCLEOTIDE SEQUENCE [LARGE SCALE GENOMIC DNA]</scope>
    <source>
        <strain evidence="6 8">DSM 25227</strain>
    </source>
</reference>
<dbReference type="OrthoDB" id="9768668at2"/>
<dbReference type="GO" id="GO:0000271">
    <property type="term" value="P:polysaccharide biosynthetic process"/>
    <property type="evidence" value="ECO:0007669"/>
    <property type="project" value="TreeGrafter"/>
</dbReference>
<dbReference type="Proteomes" id="UP000245839">
    <property type="component" value="Unassembled WGS sequence"/>
</dbReference>
<evidence type="ECO:0000313" key="9">
    <source>
        <dbReference type="Proteomes" id="UP000251571"/>
    </source>
</evidence>
<dbReference type="AlphaFoldDB" id="A0A2Y9AP65"/>
<organism evidence="7 9">
    <name type="scientific">Jannaschia seohaensis</name>
    <dbReference type="NCBI Taxonomy" id="475081"/>
    <lineage>
        <taxon>Bacteria</taxon>
        <taxon>Pseudomonadati</taxon>
        <taxon>Pseudomonadota</taxon>
        <taxon>Alphaproteobacteria</taxon>
        <taxon>Rhodobacterales</taxon>
        <taxon>Roseobacteraceae</taxon>
        <taxon>Jannaschia</taxon>
    </lineage>
</organism>
<name>A0A2Y9AP65_9RHOB</name>
<dbReference type="Proteomes" id="UP000251571">
    <property type="component" value="Unassembled WGS sequence"/>
</dbReference>
<evidence type="ECO:0000256" key="4">
    <source>
        <dbReference type="PIRSR" id="PIRSR000390-2"/>
    </source>
</evidence>
<dbReference type="InterPro" id="IPR015424">
    <property type="entry name" value="PyrdxlP-dep_Trfase"/>
</dbReference>
<gene>
    <name evidence="6" type="ORF">BCF38_10328</name>
    <name evidence="7" type="ORF">SAMN05421539_10328</name>
</gene>
<evidence type="ECO:0000313" key="6">
    <source>
        <dbReference type="EMBL" id="PWJ20213.1"/>
    </source>
</evidence>
<dbReference type="EMBL" id="UETC01000003">
    <property type="protein sequence ID" value="SSA44207.1"/>
    <property type="molecule type" value="Genomic_DNA"/>
</dbReference>
<keyword evidence="1 4" id="KW-0663">Pyridoxal phosphate</keyword>
<evidence type="ECO:0000313" key="8">
    <source>
        <dbReference type="Proteomes" id="UP000245839"/>
    </source>
</evidence>
<dbReference type="InterPro" id="IPR015421">
    <property type="entry name" value="PyrdxlP-dep_Trfase_major"/>
</dbReference>
<feature type="modified residue" description="N6-(pyridoxal phosphate)lysine" evidence="4">
    <location>
        <position position="188"/>
    </location>
</feature>
<reference evidence="7 9" key="1">
    <citation type="submission" date="2016-10" db="EMBL/GenBank/DDBJ databases">
        <authorList>
            <person name="Cai Z."/>
        </authorList>
    </citation>
    <scope>NUCLEOTIDE SEQUENCE [LARGE SCALE GENOMIC DNA]</scope>
    <source>
        <strain evidence="7 9">DSM 25227</strain>
    </source>
</reference>
<dbReference type="RefSeq" id="WP_146204825.1">
    <property type="nucleotide sequence ID" value="NZ_QGDJ01000003.1"/>
</dbReference>
<protein>
    <submittedName>
        <fullName evidence="7">dTDP-4-amino-4,6-dideoxygalactose transaminase</fullName>
    </submittedName>
</protein>
<dbReference type="PIRSF" id="PIRSF000390">
    <property type="entry name" value="PLP_StrS"/>
    <property type="match status" value="1"/>
</dbReference>
<keyword evidence="8" id="KW-1185">Reference proteome</keyword>
<evidence type="ECO:0000256" key="3">
    <source>
        <dbReference type="PIRSR" id="PIRSR000390-1"/>
    </source>
</evidence>
<accession>A0A2Y9AP65</accession>
<dbReference type="Pfam" id="PF01041">
    <property type="entry name" value="DegT_DnrJ_EryC1"/>
    <property type="match status" value="1"/>
</dbReference>
<evidence type="ECO:0000256" key="2">
    <source>
        <dbReference type="ARBA" id="ARBA00037999"/>
    </source>
</evidence>
<proteinExistence type="inferred from homology"/>
<evidence type="ECO:0000256" key="5">
    <source>
        <dbReference type="RuleBase" id="RU004508"/>
    </source>
</evidence>
<evidence type="ECO:0000256" key="1">
    <source>
        <dbReference type="ARBA" id="ARBA00022898"/>
    </source>
</evidence>
<sequence>MLLVNRPLLPAAERLLPYHKHIDSARFYSNYGPLNDLLQQRLATHFGRRGDQLALANSGTSALYALLLAAAGPARAEKPVCVCPAFTFAATAAAAELCGYTPFLADIDAETWALDHERVMALGDLERVGAVITVAPFGRPPLFEAWQDFTRTTGIPLIIDAAASFDVLGEAAADHGDLPIAVSLHATKTFSTAEGGLMFCDDPAVVKRAVAALNFGFNDAREALGPGLNGKLSEYHCALGLAELDGWPDKRLGFLQVAGYYEASAEIAGLSDRIYVGREHANPYALFRAQSEDQAQEIVAALRRERIESRLWWGRGLHHQQHFRDCTAEPLPVTDDLAPRLLGLPFAVDLAPEDVERVIRTIDRVVQCK</sequence>
<dbReference type="GO" id="GO:0030170">
    <property type="term" value="F:pyridoxal phosphate binding"/>
    <property type="evidence" value="ECO:0007669"/>
    <property type="project" value="TreeGrafter"/>
</dbReference>
<dbReference type="InterPro" id="IPR000653">
    <property type="entry name" value="DegT/StrS_aminotransferase"/>
</dbReference>
<dbReference type="EMBL" id="QGDJ01000003">
    <property type="protein sequence ID" value="PWJ20213.1"/>
    <property type="molecule type" value="Genomic_DNA"/>
</dbReference>
<dbReference type="PANTHER" id="PTHR30244">
    <property type="entry name" value="TRANSAMINASE"/>
    <property type="match status" value="1"/>
</dbReference>
<evidence type="ECO:0000313" key="7">
    <source>
        <dbReference type="EMBL" id="SSA44207.1"/>
    </source>
</evidence>
<dbReference type="Gene3D" id="3.40.640.10">
    <property type="entry name" value="Type I PLP-dependent aspartate aminotransferase-like (Major domain)"/>
    <property type="match status" value="1"/>
</dbReference>
<dbReference type="SUPFAM" id="SSF53383">
    <property type="entry name" value="PLP-dependent transferases"/>
    <property type="match status" value="1"/>
</dbReference>
<feature type="active site" description="Proton acceptor" evidence="3">
    <location>
        <position position="188"/>
    </location>
</feature>
<dbReference type="GO" id="GO:0008483">
    <property type="term" value="F:transaminase activity"/>
    <property type="evidence" value="ECO:0007669"/>
    <property type="project" value="TreeGrafter"/>
</dbReference>
<comment type="similarity">
    <text evidence="2 5">Belongs to the DegT/DnrJ/EryC1 family.</text>
</comment>
<dbReference type="PANTHER" id="PTHR30244:SF9">
    <property type="entry name" value="PROTEIN RV3402C"/>
    <property type="match status" value="1"/>
</dbReference>